<proteinExistence type="predicted"/>
<dbReference type="HOGENOM" id="CLU_2807498_0_0_5"/>
<dbReference type="RefSeq" id="WP_012778897.1">
    <property type="nucleotide sequence ID" value="NC_012988.1"/>
</dbReference>
<dbReference type="AlphaFoldDB" id="C7C6K1"/>
<evidence type="ECO:0000313" key="1">
    <source>
        <dbReference type="EMBL" id="CAX21723.1"/>
    </source>
</evidence>
<name>C7C6K1_METED</name>
<accession>C7C6K1</accession>
<dbReference type="EMBL" id="FP103042">
    <property type="protein sequence ID" value="CAX21723.1"/>
    <property type="molecule type" value="Genomic_DNA"/>
</dbReference>
<dbReference type="KEGG" id="mdi:METDI0045"/>
<protein>
    <submittedName>
        <fullName evidence="1">Uncharacterized protein</fullName>
    </submittedName>
</protein>
<organism evidence="1 2">
    <name type="scientific">Methylorubrum extorquens (strain DSM 6343 / CIP 106787 / DM4)</name>
    <name type="common">Methylobacterium extorquens</name>
    <dbReference type="NCBI Taxonomy" id="661410"/>
    <lineage>
        <taxon>Bacteria</taxon>
        <taxon>Pseudomonadati</taxon>
        <taxon>Pseudomonadota</taxon>
        <taxon>Alphaproteobacteria</taxon>
        <taxon>Hyphomicrobiales</taxon>
        <taxon>Methylobacteriaceae</taxon>
        <taxon>Methylorubrum</taxon>
    </lineage>
</organism>
<reference evidence="2" key="1">
    <citation type="journal article" date="2009" name="PLoS ONE">
        <title>Methylobacterium genome sequences: a reference blueprint to investigate microbial metabolism of C1 compounds from natural and industrial sources.</title>
        <authorList>
            <person name="Vuilleumier S."/>
            <person name="Chistoserdova L."/>
            <person name="Lee M.-C."/>
            <person name="Bringel F."/>
            <person name="Lajus A."/>
            <person name="Zhou Y."/>
            <person name="Gourion B."/>
            <person name="Barbe V."/>
            <person name="Chang J."/>
            <person name="Cruveiller S."/>
            <person name="Dossat C."/>
            <person name="Gillett W."/>
            <person name="Gruffaz C."/>
            <person name="Haugen E."/>
            <person name="Hourcade E."/>
            <person name="Levy R."/>
            <person name="Mangenot S."/>
            <person name="Muller E."/>
            <person name="Nadalig T."/>
            <person name="Pagni M."/>
            <person name="Penny C."/>
            <person name="Peyraud R."/>
            <person name="Robinson D.G."/>
            <person name="Roche D."/>
            <person name="Rouy Z."/>
            <person name="Saenampechek C."/>
            <person name="Salvignol G."/>
            <person name="Vallenet D."/>
            <person name="Wu Z."/>
            <person name="Marx C.J."/>
            <person name="Vorholt J.A."/>
            <person name="Olson M.V."/>
            <person name="Kaul R."/>
            <person name="Weissenbach J."/>
            <person name="Medigue C."/>
            <person name="Lidstrom M.E."/>
        </authorList>
    </citation>
    <scope>NUCLEOTIDE SEQUENCE [LARGE SCALE GENOMIC DNA]</scope>
    <source>
        <strain evidence="2">DSM 6343 / CIP 106787 / DM4</strain>
    </source>
</reference>
<dbReference type="GeneID" id="72987439"/>
<evidence type="ECO:0000313" key="2">
    <source>
        <dbReference type="Proteomes" id="UP000008070"/>
    </source>
</evidence>
<dbReference type="Proteomes" id="UP000008070">
    <property type="component" value="Chromosome"/>
</dbReference>
<gene>
    <name evidence="1" type="ORF">METD_I0045</name>
</gene>
<sequence>MTDEEFAELERVIQGREEEVAARIATLLSLSEAGFDTTEAEAALWRKTDSLTVLRQYQATIVEERDP</sequence>